<organism evidence="1 2">
    <name type="scientific">Aegilops tauschii subsp. strangulata</name>
    <name type="common">Goatgrass</name>
    <dbReference type="NCBI Taxonomy" id="200361"/>
    <lineage>
        <taxon>Eukaryota</taxon>
        <taxon>Viridiplantae</taxon>
        <taxon>Streptophyta</taxon>
        <taxon>Embryophyta</taxon>
        <taxon>Tracheophyta</taxon>
        <taxon>Spermatophyta</taxon>
        <taxon>Magnoliopsida</taxon>
        <taxon>Liliopsida</taxon>
        <taxon>Poales</taxon>
        <taxon>Poaceae</taxon>
        <taxon>BOP clade</taxon>
        <taxon>Pooideae</taxon>
        <taxon>Triticodae</taxon>
        <taxon>Triticeae</taxon>
        <taxon>Triticinae</taxon>
        <taxon>Aegilops</taxon>
    </lineage>
</organism>
<accession>A0A453SUG1</accession>
<dbReference type="AlphaFoldDB" id="A0A453SUG1"/>
<reference evidence="2" key="2">
    <citation type="journal article" date="2017" name="Nat. Plants">
        <title>The Aegilops tauschii genome reveals multiple impacts of transposons.</title>
        <authorList>
            <person name="Zhao G."/>
            <person name="Zou C."/>
            <person name="Li K."/>
            <person name="Wang K."/>
            <person name="Li T."/>
            <person name="Gao L."/>
            <person name="Zhang X."/>
            <person name="Wang H."/>
            <person name="Yang Z."/>
            <person name="Liu X."/>
            <person name="Jiang W."/>
            <person name="Mao L."/>
            <person name="Kong X."/>
            <person name="Jiao Y."/>
            <person name="Jia J."/>
        </authorList>
    </citation>
    <scope>NUCLEOTIDE SEQUENCE [LARGE SCALE GENOMIC DNA]</scope>
    <source>
        <strain evidence="2">cv. AL8/78</strain>
    </source>
</reference>
<dbReference type="Proteomes" id="UP000015105">
    <property type="component" value="Chromosome 7D"/>
</dbReference>
<dbReference type="Gramene" id="AET7Gv21081800.23">
    <property type="protein sequence ID" value="AET7Gv21081800.23"/>
    <property type="gene ID" value="AET7Gv21081800"/>
</dbReference>
<evidence type="ECO:0000313" key="1">
    <source>
        <dbReference type="EnsemblPlants" id="AET7Gv21081800.23"/>
    </source>
</evidence>
<evidence type="ECO:0000313" key="2">
    <source>
        <dbReference type="Proteomes" id="UP000015105"/>
    </source>
</evidence>
<name>A0A453SUG1_AEGTS</name>
<reference evidence="1" key="3">
    <citation type="journal article" date="2017" name="Nature">
        <title>Genome sequence of the progenitor of the wheat D genome Aegilops tauschii.</title>
        <authorList>
            <person name="Luo M.C."/>
            <person name="Gu Y.Q."/>
            <person name="Puiu D."/>
            <person name="Wang H."/>
            <person name="Twardziok S.O."/>
            <person name="Deal K.R."/>
            <person name="Huo N."/>
            <person name="Zhu T."/>
            <person name="Wang L."/>
            <person name="Wang Y."/>
            <person name="McGuire P.E."/>
            <person name="Liu S."/>
            <person name="Long H."/>
            <person name="Ramasamy R.K."/>
            <person name="Rodriguez J.C."/>
            <person name="Van S.L."/>
            <person name="Yuan L."/>
            <person name="Wang Z."/>
            <person name="Xia Z."/>
            <person name="Xiao L."/>
            <person name="Anderson O.D."/>
            <person name="Ouyang S."/>
            <person name="Liang Y."/>
            <person name="Zimin A.V."/>
            <person name="Pertea G."/>
            <person name="Qi P."/>
            <person name="Bennetzen J.L."/>
            <person name="Dai X."/>
            <person name="Dawson M.W."/>
            <person name="Muller H.G."/>
            <person name="Kugler K."/>
            <person name="Rivarola-Duarte L."/>
            <person name="Spannagl M."/>
            <person name="Mayer K.F.X."/>
            <person name="Lu F.H."/>
            <person name="Bevan M.W."/>
            <person name="Leroy P."/>
            <person name="Li P."/>
            <person name="You F.M."/>
            <person name="Sun Q."/>
            <person name="Liu Z."/>
            <person name="Lyons E."/>
            <person name="Wicker T."/>
            <person name="Salzberg S.L."/>
            <person name="Devos K.M."/>
            <person name="Dvorak J."/>
        </authorList>
    </citation>
    <scope>NUCLEOTIDE SEQUENCE [LARGE SCALE GENOMIC DNA]</scope>
    <source>
        <strain evidence="1">cv. AL8/78</strain>
    </source>
</reference>
<dbReference type="EnsemblPlants" id="AET7Gv21081800.23">
    <property type="protein sequence ID" value="AET7Gv21081800.23"/>
    <property type="gene ID" value="AET7Gv21081800"/>
</dbReference>
<reference evidence="1" key="4">
    <citation type="submission" date="2019-03" db="UniProtKB">
        <authorList>
            <consortium name="EnsemblPlants"/>
        </authorList>
    </citation>
    <scope>IDENTIFICATION</scope>
</reference>
<reference evidence="1" key="5">
    <citation type="journal article" date="2021" name="G3 (Bethesda)">
        <title>Aegilops tauschii genome assembly Aet v5.0 features greater sequence contiguity and improved annotation.</title>
        <authorList>
            <person name="Wang L."/>
            <person name="Zhu T."/>
            <person name="Rodriguez J.C."/>
            <person name="Deal K.R."/>
            <person name="Dubcovsky J."/>
            <person name="McGuire P.E."/>
            <person name="Lux T."/>
            <person name="Spannagl M."/>
            <person name="Mayer K.F.X."/>
            <person name="Baldrich P."/>
            <person name="Meyers B.C."/>
            <person name="Huo N."/>
            <person name="Gu Y.Q."/>
            <person name="Zhou H."/>
            <person name="Devos K.M."/>
            <person name="Bennetzen J.L."/>
            <person name="Unver T."/>
            <person name="Budak H."/>
            <person name="Gulick P.J."/>
            <person name="Galiba G."/>
            <person name="Kalapos B."/>
            <person name="Nelson D.R."/>
            <person name="Li P."/>
            <person name="You F.M."/>
            <person name="Luo M.C."/>
            <person name="Dvorak J."/>
        </authorList>
    </citation>
    <scope>NUCLEOTIDE SEQUENCE [LARGE SCALE GENOMIC DNA]</scope>
    <source>
        <strain evidence="1">cv. AL8/78</strain>
    </source>
</reference>
<keyword evidence="2" id="KW-1185">Reference proteome</keyword>
<reference evidence="2" key="1">
    <citation type="journal article" date="2014" name="Science">
        <title>Ancient hybridizations among the ancestral genomes of bread wheat.</title>
        <authorList>
            <consortium name="International Wheat Genome Sequencing Consortium,"/>
            <person name="Marcussen T."/>
            <person name="Sandve S.R."/>
            <person name="Heier L."/>
            <person name="Spannagl M."/>
            <person name="Pfeifer M."/>
            <person name="Jakobsen K.S."/>
            <person name="Wulff B.B."/>
            <person name="Steuernagel B."/>
            <person name="Mayer K.F."/>
            <person name="Olsen O.A."/>
        </authorList>
    </citation>
    <scope>NUCLEOTIDE SEQUENCE [LARGE SCALE GENOMIC DNA]</scope>
    <source>
        <strain evidence="2">cv. AL8/78</strain>
    </source>
</reference>
<sequence>MRVERSCSNSHGSLALRGIFKELLCQALIA</sequence>
<protein>
    <submittedName>
        <fullName evidence="1">Uncharacterized protein</fullName>
    </submittedName>
</protein>
<proteinExistence type="predicted"/>